<dbReference type="EC" id="2.7.1.15" evidence="9"/>
<keyword evidence="8 9" id="KW-0119">Carbohydrate metabolism</keyword>
<name>A0A087E7F9_9BIFI</name>
<evidence type="ECO:0000256" key="3">
    <source>
        <dbReference type="ARBA" id="ARBA00022741"/>
    </source>
</evidence>
<comment type="pathway">
    <text evidence="9">Carbohydrate metabolism; D-ribose degradation; D-ribose 5-phosphate from beta-D-ribopyranose: step 2/2.</text>
</comment>
<comment type="function">
    <text evidence="9">Catalyzes the phosphorylation of ribose at O-5 in a reaction requiring ATP and magnesium. The resulting D-ribose-5-phosphate can then be used either for sythesis of nucleotides, histidine, and tryptophan, or as a component of the pentose phosphate pathway.</text>
</comment>
<feature type="binding site" evidence="9">
    <location>
        <position position="238"/>
    </location>
    <ligand>
        <name>ATP</name>
        <dbReference type="ChEBI" id="CHEBI:30616"/>
    </ligand>
</feature>
<dbReference type="Pfam" id="PF00294">
    <property type="entry name" value="PfkB"/>
    <property type="match status" value="1"/>
</dbReference>
<dbReference type="STRING" id="77635.BISU_0185"/>
<gene>
    <name evidence="9" type="primary">rbsK</name>
    <name evidence="11" type="ORF">BISU_0185</name>
</gene>
<dbReference type="RefSeq" id="WP_024463035.1">
    <property type="nucleotide sequence ID" value="NZ_CP062939.1"/>
</dbReference>
<dbReference type="InterPro" id="IPR011877">
    <property type="entry name" value="Ribokinase"/>
</dbReference>
<evidence type="ECO:0000256" key="9">
    <source>
        <dbReference type="HAMAP-Rule" id="MF_01987"/>
    </source>
</evidence>
<dbReference type="UniPathway" id="UPA00916">
    <property type="reaction ID" value="UER00889"/>
</dbReference>
<evidence type="ECO:0000256" key="1">
    <source>
        <dbReference type="ARBA" id="ARBA00022679"/>
    </source>
</evidence>
<feature type="binding site" evidence="9">
    <location>
        <position position="311"/>
    </location>
    <ligand>
        <name>substrate</name>
    </ligand>
</feature>
<feature type="binding site" evidence="9">
    <location>
        <begin position="310"/>
        <end position="311"/>
    </location>
    <ligand>
        <name>ATP</name>
        <dbReference type="ChEBI" id="CHEBI:30616"/>
    </ligand>
</feature>
<comment type="caution">
    <text evidence="9">Lacks conserved residue(s) required for the propagation of feature annotation.</text>
</comment>
<comment type="caution">
    <text evidence="11">The sequence shown here is derived from an EMBL/GenBank/DDBJ whole genome shotgun (WGS) entry which is preliminary data.</text>
</comment>
<comment type="catalytic activity">
    <reaction evidence="9">
        <text>D-ribose + ATP = D-ribose 5-phosphate + ADP + H(+)</text>
        <dbReference type="Rhea" id="RHEA:13697"/>
        <dbReference type="ChEBI" id="CHEBI:15378"/>
        <dbReference type="ChEBI" id="CHEBI:30616"/>
        <dbReference type="ChEBI" id="CHEBI:47013"/>
        <dbReference type="ChEBI" id="CHEBI:78346"/>
        <dbReference type="ChEBI" id="CHEBI:456216"/>
        <dbReference type="EC" id="2.7.1.15"/>
    </reaction>
</comment>
<dbReference type="GO" id="GO:0004747">
    <property type="term" value="F:ribokinase activity"/>
    <property type="evidence" value="ECO:0007669"/>
    <property type="project" value="UniProtKB-UniRule"/>
</dbReference>
<reference evidence="11 12" key="1">
    <citation type="submission" date="2014-03" db="EMBL/GenBank/DDBJ databases">
        <title>Genomics of Bifidobacteria.</title>
        <authorList>
            <person name="Ventura M."/>
            <person name="Milani C."/>
            <person name="Lugli G.A."/>
        </authorList>
    </citation>
    <scope>NUCLEOTIDE SEQUENCE [LARGE SCALE GENOMIC DNA]</scope>
    <source>
        <strain evidence="11 12">LMG 11597</strain>
    </source>
</reference>
<dbReference type="OrthoDB" id="9775849at2"/>
<accession>A0A087E7F9</accession>
<keyword evidence="3 9" id="KW-0547">Nucleotide-binding</keyword>
<feature type="binding site" evidence="9">
    <location>
        <begin position="65"/>
        <end position="67"/>
    </location>
    <ligand>
        <name>substrate</name>
    </ligand>
</feature>
<feature type="binding site" evidence="9">
    <location>
        <position position="341"/>
    </location>
    <ligand>
        <name>K(+)</name>
        <dbReference type="ChEBI" id="CHEBI:29103"/>
    </ligand>
</feature>
<evidence type="ECO:0000256" key="2">
    <source>
        <dbReference type="ARBA" id="ARBA00022723"/>
    </source>
</evidence>
<keyword evidence="9" id="KW-0963">Cytoplasm</keyword>
<evidence type="ECO:0000256" key="4">
    <source>
        <dbReference type="ARBA" id="ARBA00022777"/>
    </source>
</evidence>
<evidence type="ECO:0000256" key="8">
    <source>
        <dbReference type="ARBA" id="ARBA00023277"/>
    </source>
</evidence>
<comment type="subcellular location">
    <subcellularLocation>
        <location evidence="9">Cytoplasm</location>
    </subcellularLocation>
</comment>
<dbReference type="GO" id="GO:0019303">
    <property type="term" value="P:D-ribose catabolic process"/>
    <property type="evidence" value="ECO:0007669"/>
    <property type="project" value="UniProtKB-UniRule"/>
</dbReference>
<dbReference type="AlphaFoldDB" id="A0A087E7F9"/>
<keyword evidence="6 9" id="KW-0460">Magnesium</keyword>
<dbReference type="PRINTS" id="PR00990">
    <property type="entry name" value="RIBOKINASE"/>
</dbReference>
<dbReference type="CDD" id="cd01174">
    <property type="entry name" value="ribokinase"/>
    <property type="match status" value="1"/>
</dbReference>
<comment type="similarity">
    <text evidence="9">Belongs to the carbohydrate kinase PfkB family. Ribokinase subfamily.</text>
</comment>
<dbReference type="SUPFAM" id="SSF53613">
    <property type="entry name" value="Ribokinase-like"/>
    <property type="match status" value="1"/>
</dbReference>
<evidence type="ECO:0000256" key="7">
    <source>
        <dbReference type="ARBA" id="ARBA00022958"/>
    </source>
</evidence>
<dbReference type="PANTHER" id="PTHR10584:SF166">
    <property type="entry name" value="RIBOKINASE"/>
    <property type="match status" value="1"/>
</dbReference>
<feature type="binding site" evidence="9">
    <location>
        <position position="344"/>
    </location>
    <ligand>
        <name>K(+)</name>
        <dbReference type="ChEBI" id="CHEBI:29103"/>
    </ligand>
</feature>
<keyword evidence="12" id="KW-1185">Reference proteome</keyword>
<keyword evidence="7 9" id="KW-0630">Potassium</keyword>
<dbReference type="GO" id="GO:0046872">
    <property type="term" value="F:metal ion binding"/>
    <property type="evidence" value="ECO:0007669"/>
    <property type="project" value="UniProtKB-KW"/>
</dbReference>
<dbReference type="InterPro" id="IPR029056">
    <property type="entry name" value="Ribokinase-like"/>
</dbReference>
<evidence type="ECO:0000313" key="11">
    <source>
        <dbReference type="EMBL" id="KFJ03710.1"/>
    </source>
</evidence>
<feature type="active site" description="Proton acceptor" evidence="9">
    <location>
        <position position="311"/>
    </location>
</feature>
<feature type="binding site" evidence="9">
    <location>
        <position position="346"/>
    </location>
    <ligand>
        <name>K(+)</name>
        <dbReference type="ChEBI" id="CHEBI:29103"/>
    </ligand>
</feature>
<dbReference type="HAMAP" id="MF_01987">
    <property type="entry name" value="Ribokinase"/>
    <property type="match status" value="1"/>
</dbReference>
<feature type="binding site" evidence="9">
    <location>
        <begin position="279"/>
        <end position="284"/>
    </location>
    <ligand>
        <name>ATP</name>
        <dbReference type="ChEBI" id="CHEBI:30616"/>
    </ligand>
</feature>
<evidence type="ECO:0000256" key="6">
    <source>
        <dbReference type="ARBA" id="ARBA00022842"/>
    </source>
</evidence>
<proteinExistence type="inferred from homology"/>
<sequence>MNENGSADATANEGAHATAVSAATAVQAATATRAAGADRGRDEAFRLLDFIAQAHAGVSVIGSMNADYTVVTQRLPKPGETINGGPLRLLPGGKSANQAAAAARIGADARMFGAVGQDDNAGFLLGFLKDAGVDASHVDAVPGPSGTTVITVDAHGENTIVYSAGSNASVTPEYVRASRDAITSSSVLGLCLESPMETVTACARMCHDAGMLVLLNDSPFVAQLPAELIEACDILLVNEHEMAQLLGVPEPANGDWNLVDWHDLATAMARYGFDRAIVTLGADGSVVLDRGEVHRISPVRVDALDTTGCGDAFMGTVLAGLASGLSLAQSAQCASYVSAYAATGAGAQNSYGTTAQIKQYFGSGTVA</sequence>
<feature type="binding site" evidence="9">
    <location>
        <position position="307"/>
    </location>
    <ligand>
        <name>K(+)</name>
        <dbReference type="ChEBI" id="CHEBI:29103"/>
    </ligand>
</feature>
<dbReference type="eggNOG" id="COG0524">
    <property type="taxonomic scope" value="Bacteria"/>
</dbReference>
<dbReference type="PANTHER" id="PTHR10584">
    <property type="entry name" value="SUGAR KINASE"/>
    <property type="match status" value="1"/>
</dbReference>
<comment type="cofactor">
    <cofactor evidence="9">
        <name>Mg(2+)</name>
        <dbReference type="ChEBI" id="CHEBI:18420"/>
    </cofactor>
    <text evidence="9">Requires a divalent cation, most likely magnesium in vivo, as an electrophilic catalyst to aid phosphoryl group transfer. It is the chelate of the metal and the nucleotide that is the actual substrate.</text>
</comment>
<feature type="binding site" evidence="9">
    <location>
        <begin position="93"/>
        <end position="97"/>
    </location>
    <ligand>
        <name>substrate</name>
    </ligand>
</feature>
<comment type="activity regulation">
    <text evidence="9">Activated by a monovalent cation that binds near, but not in, the active site. The most likely occupant of the site in vivo is potassium. Ion binding induces a conformational change that may alter substrate affinity.</text>
</comment>
<dbReference type="GO" id="GO:0005524">
    <property type="term" value="F:ATP binding"/>
    <property type="evidence" value="ECO:0007669"/>
    <property type="project" value="UniProtKB-UniRule"/>
</dbReference>
<keyword evidence="5 9" id="KW-0067">ATP-binding</keyword>
<dbReference type="InterPro" id="IPR011611">
    <property type="entry name" value="PfkB_dom"/>
</dbReference>
<feature type="domain" description="Carbohydrate kinase PfkB" evidence="10">
    <location>
        <begin position="58"/>
        <end position="350"/>
    </location>
</feature>
<keyword evidence="1 9" id="KW-0808">Transferase</keyword>
<dbReference type="Proteomes" id="UP000029055">
    <property type="component" value="Unassembled WGS sequence"/>
</dbReference>
<dbReference type="GO" id="GO:0005829">
    <property type="term" value="C:cytosol"/>
    <property type="evidence" value="ECO:0007669"/>
    <property type="project" value="TreeGrafter"/>
</dbReference>
<keyword evidence="2 9" id="KW-0479">Metal-binding</keyword>
<feature type="binding site" evidence="9">
    <location>
        <position position="350"/>
    </location>
    <ligand>
        <name>K(+)</name>
        <dbReference type="ChEBI" id="CHEBI:29103"/>
    </ligand>
</feature>
<feature type="binding site" evidence="9">
    <location>
        <position position="193"/>
    </location>
    <ligand>
        <name>substrate</name>
    </ligand>
</feature>
<evidence type="ECO:0000313" key="12">
    <source>
        <dbReference type="Proteomes" id="UP000029055"/>
    </source>
</evidence>
<comment type="subunit">
    <text evidence="9">Homodimer.</text>
</comment>
<evidence type="ECO:0000259" key="10">
    <source>
        <dbReference type="Pfam" id="PF00294"/>
    </source>
</evidence>
<keyword evidence="4 9" id="KW-0418">Kinase</keyword>
<dbReference type="EMBL" id="JGZR01000006">
    <property type="protein sequence ID" value="KFJ03710.1"/>
    <property type="molecule type" value="Genomic_DNA"/>
</dbReference>
<protein>
    <recommendedName>
        <fullName evidence="9">Ribokinase</fullName>
        <shortName evidence="9">RK</shortName>
        <ecNumber evidence="9">2.7.1.15</ecNumber>
    </recommendedName>
</protein>
<dbReference type="InterPro" id="IPR002139">
    <property type="entry name" value="Ribo/fructo_kinase"/>
</dbReference>
<evidence type="ECO:0000256" key="5">
    <source>
        <dbReference type="ARBA" id="ARBA00022840"/>
    </source>
</evidence>
<dbReference type="Gene3D" id="3.40.1190.20">
    <property type="match status" value="1"/>
</dbReference>
<feature type="binding site" evidence="9">
    <location>
        <position position="305"/>
    </location>
    <ligand>
        <name>K(+)</name>
        <dbReference type="ChEBI" id="CHEBI:29103"/>
    </ligand>
</feature>
<organism evidence="11 12">
    <name type="scientific">Bifidobacterium subtile</name>
    <dbReference type="NCBI Taxonomy" id="77635"/>
    <lineage>
        <taxon>Bacteria</taxon>
        <taxon>Bacillati</taxon>
        <taxon>Actinomycetota</taxon>
        <taxon>Actinomycetes</taxon>
        <taxon>Bifidobacteriales</taxon>
        <taxon>Bifidobacteriaceae</taxon>
        <taxon>Bifidobacterium</taxon>
    </lineage>
</organism>